<keyword evidence="2" id="KW-0270">Exopolysaccharide synthesis</keyword>
<dbReference type="PANTHER" id="PTHR30576">
    <property type="entry name" value="COLANIC BIOSYNTHESIS UDP-GLUCOSE LIPID CARRIER TRANSFERASE"/>
    <property type="match status" value="1"/>
</dbReference>
<reference evidence="5" key="1">
    <citation type="submission" date="2016-10" db="EMBL/GenBank/DDBJ databases">
        <authorList>
            <person name="Varghese N."/>
            <person name="Submissions S."/>
        </authorList>
    </citation>
    <scope>NUCLEOTIDE SEQUENCE [LARGE SCALE GENOMIC DNA]</scope>
    <source>
        <strain evidence="5">DSM 21857</strain>
    </source>
</reference>
<evidence type="ECO:0000313" key="5">
    <source>
        <dbReference type="Proteomes" id="UP000242763"/>
    </source>
</evidence>
<gene>
    <name evidence="4" type="ORF">SAMN03080618_00447</name>
</gene>
<evidence type="ECO:0000259" key="3">
    <source>
        <dbReference type="Pfam" id="PF02397"/>
    </source>
</evidence>
<proteinExistence type="inferred from homology"/>
<dbReference type="GO" id="GO:0009242">
    <property type="term" value="P:colanic acid biosynthetic process"/>
    <property type="evidence" value="ECO:0007669"/>
    <property type="project" value="TreeGrafter"/>
</dbReference>
<dbReference type="GO" id="GO:0000271">
    <property type="term" value="P:polysaccharide biosynthetic process"/>
    <property type="evidence" value="ECO:0007669"/>
    <property type="project" value="UniProtKB-KW"/>
</dbReference>
<evidence type="ECO:0000313" key="4">
    <source>
        <dbReference type="EMBL" id="SFI44185.1"/>
    </source>
</evidence>
<dbReference type="STRING" id="1121003.SAMN03080618_00447"/>
<keyword evidence="4" id="KW-0808">Transferase</keyword>
<feature type="domain" description="Bacterial sugar transferase" evidence="3">
    <location>
        <begin position="1"/>
        <end position="186"/>
    </location>
</feature>
<dbReference type="Proteomes" id="UP000242763">
    <property type="component" value="Unassembled WGS sequence"/>
</dbReference>
<evidence type="ECO:0000256" key="1">
    <source>
        <dbReference type="ARBA" id="ARBA00006464"/>
    </source>
</evidence>
<accession>A0A1I3I843</accession>
<comment type="similarity">
    <text evidence="1">Belongs to the bacterial sugar transferase family.</text>
</comment>
<dbReference type="RefSeq" id="WP_175556607.1">
    <property type="nucleotide sequence ID" value="NZ_FORF01000002.1"/>
</dbReference>
<dbReference type="GO" id="GO:0089702">
    <property type="term" value="F:undecaprenyl-phosphate glucose phosphotransferase activity"/>
    <property type="evidence" value="ECO:0007669"/>
    <property type="project" value="TreeGrafter"/>
</dbReference>
<dbReference type="PANTHER" id="PTHR30576:SF21">
    <property type="entry name" value="UDP-GLUCOSE:UNDECAPRENYL-PHOSPHATE GLUCOSE-1-PHOSPHATE TRANSFERASE"/>
    <property type="match status" value="1"/>
</dbReference>
<evidence type="ECO:0000256" key="2">
    <source>
        <dbReference type="ARBA" id="ARBA00023169"/>
    </source>
</evidence>
<dbReference type="EMBL" id="FORF01000002">
    <property type="protein sequence ID" value="SFI44185.1"/>
    <property type="molecule type" value="Genomic_DNA"/>
</dbReference>
<keyword evidence="5" id="KW-1185">Reference proteome</keyword>
<name>A0A1I3I843_9HYPH</name>
<dbReference type="AlphaFoldDB" id="A0A1I3I843"/>
<sequence length="194" mass="21891">MLDIAVSLCALLLLAPFFLFIMVRIKAESAGPALFWQWREGLRGRPFEVAKFRSMYACFSDHGGRQQATADDFRVTPLGRGLRRRSIDELPQLLCVLKGEMSLVGPRPHAFGMLAGGVSYDQLVPYYSKRHRLMKPGITGWAQVNGLRGRTDDARLAHMRIDHDMAYIQNFSLWLDLVILARTVRQEILSGSGI</sequence>
<organism evidence="4 5">
    <name type="scientific">Aquamicrobium aerolatum DSM 21857</name>
    <dbReference type="NCBI Taxonomy" id="1121003"/>
    <lineage>
        <taxon>Bacteria</taxon>
        <taxon>Pseudomonadati</taxon>
        <taxon>Pseudomonadota</taxon>
        <taxon>Alphaproteobacteria</taxon>
        <taxon>Hyphomicrobiales</taxon>
        <taxon>Phyllobacteriaceae</taxon>
        <taxon>Aerobium</taxon>
    </lineage>
</organism>
<protein>
    <submittedName>
        <fullName evidence="4">Sugar transferase involved in LPS biosynthesis (Colanic, teichoic acid)</fullName>
    </submittedName>
</protein>
<dbReference type="Pfam" id="PF02397">
    <property type="entry name" value="Bac_transf"/>
    <property type="match status" value="1"/>
</dbReference>
<dbReference type="InterPro" id="IPR003362">
    <property type="entry name" value="Bact_transf"/>
</dbReference>